<proteinExistence type="predicted"/>
<evidence type="ECO:0000313" key="1">
    <source>
        <dbReference type="EMBL" id="BDZ44182.1"/>
    </source>
</evidence>
<gene>
    <name evidence="1" type="ORF">GCM10025866_00910</name>
</gene>
<keyword evidence="2" id="KW-1185">Reference proteome</keyword>
<name>A0ABN6XH08_9MICO</name>
<dbReference type="InterPro" id="IPR036116">
    <property type="entry name" value="FN3_sf"/>
</dbReference>
<dbReference type="Proteomes" id="UP001321498">
    <property type="component" value="Chromosome"/>
</dbReference>
<dbReference type="EMBL" id="AP027731">
    <property type="protein sequence ID" value="BDZ44182.1"/>
    <property type="molecule type" value="Genomic_DNA"/>
</dbReference>
<dbReference type="Gene3D" id="2.60.40.10">
    <property type="entry name" value="Immunoglobulins"/>
    <property type="match status" value="1"/>
</dbReference>
<protein>
    <recommendedName>
        <fullName evidence="3">Fibronectin type III domain-containing protein</fullName>
    </recommendedName>
</protein>
<evidence type="ECO:0008006" key="3">
    <source>
        <dbReference type="Google" id="ProtNLM"/>
    </source>
</evidence>
<accession>A0ABN6XH08</accession>
<dbReference type="SUPFAM" id="SSF49265">
    <property type="entry name" value="Fibronectin type III"/>
    <property type="match status" value="1"/>
</dbReference>
<organism evidence="1 2">
    <name type="scientific">Naasia aerilata</name>
    <dbReference type="NCBI Taxonomy" id="1162966"/>
    <lineage>
        <taxon>Bacteria</taxon>
        <taxon>Bacillati</taxon>
        <taxon>Actinomycetota</taxon>
        <taxon>Actinomycetes</taxon>
        <taxon>Micrococcales</taxon>
        <taxon>Microbacteriaceae</taxon>
        <taxon>Naasia</taxon>
    </lineage>
</organism>
<dbReference type="RefSeq" id="WP_286277663.1">
    <property type="nucleotide sequence ID" value="NZ_AP027731.1"/>
</dbReference>
<sequence>MPTPGNGPDNRVDIQVVAINSVGASDPAGIGEAVWSDIVPAAPAALDTRPLDHGLRVFWRKPTETGGSPITYYAVSVAGVTGTKYVSADDAVGTSYSIDITDAAIGNGAAVEVEVSGRNDAYGRSPNWNTASGSGTPAGAPVVAGTPTAGIGDADGSGEGTVTLDWSGSFDGNGAGIGEYFAAMYQGTPPTCSAQDDGGRGTDLSVPAASQEFRHMGTATSTTFTVPANQQYTFMVFAYNGQGCTSSGELRAVSRKTPGTPTAVGIGGPDATGDGRYDYRLDSVDYTSGGGNPDVTYGYRISGDASSTWTVRKGGALLADGSLYGRAVAIEVQACEAFPEKTLCSDWSAPSATFTPVDTRPGGLSFSGTVAGGTWSWTGSPSGSGYSSVQYTCDGGATWASMPTSGSCAAGVDASFSVRVTTPSGAYASPTYRWYDFD</sequence>
<evidence type="ECO:0000313" key="2">
    <source>
        <dbReference type="Proteomes" id="UP001321498"/>
    </source>
</evidence>
<reference evidence="2" key="1">
    <citation type="journal article" date="2019" name="Int. J. Syst. Evol. Microbiol.">
        <title>The Global Catalogue of Microorganisms (GCM) 10K type strain sequencing project: providing services to taxonomists for standard genome sequencing and annotation.</title>
        <authorList>
            <consortium name="The Broad Institute Genomics Platform"/>
            <consortium name="The Broad Institute Genome Sequencing Center for Infectious Disease"/>
            <person name="Wu L."/>
            <person name="Ma J."/>
        </authorList>
    </citation>
    <scope>NUCLEOTIDE SEQUENCE [LARGE SCALE GENOMIC DNA]</scope>
    <source>
        <strain evidence="2">NBRC 108725</strain>
    </source>
</reference>
<dbReference type="InterPro" id="IPR013783">
    <property type="entry name" value="Ig-like_fold"/>
</dbReference>